<feature type="region of interest" description="Disordered" evidence="8">
    <location>
        <begin position="195"/>
        <end position="225"/>
    </location>
</feature>
<sequence length="524" mass="57653">MGYSAPVFPLALVVVATLFGQVVSIPFVGDHRDRSYDVDQHHAHARHGHTRYHPRRLLELPVRVNETEPPEALLGFEDGRYPWSGQKFPTKTGRTVEEDGSMTLAARENTLTNQTDTAPTTTATEVEEVVIYVDENSQTMSAETNVIPIVSQATSSLASSSSSSSPAETTLHKKSKRTNLSSYLSSINANKKLVVKPNTPKPKTSTNQSINNPNTSVASTNTTTKIHPGFLPQRLPGVTYAPYDLSGCRSPSNIASDFRKISKTGLYSSVRIYGVDCSQVLHTLRAASSVSPPLKLFLGIFNLSDLTSQITTLVRDIQTFASNPGNGKPKMTVEQVFDTMIDTISVGNELVNNGQATPAQVLSAVRRVREALRREGYTGPVVTVDTFVAVLKHPQLCASPDTDYCAVNLHPFFDPHTDATKAANFVKRQNGNGGIQQQKEKQKRLVITETGWPTQGNANNKAVPGRAEQKKVVEGVRKIWQEGKEREFGDDGDFEVYLFTAFDDPWKKAEKGTFYAEQFWGIHE</sequence>
<evidence type="ECO:0000256" key="4">
    <source>
        <dbReference type="ARBA" id="ARBA00022525"/>
    </source>
</evidence>
<feature type="compositionally biased region" description="Low complexity" evidence="8">
    <location>
        <begin position="157"/>
        <end position="169"/>
    </location>
</feature>
<dbReference type="GO" id="GO:0009986">
    <property type="term" value="C:cell surface"/>
    <property type="evidence" value="ECO:0007669"/>
    <property type="project" value="TreeGrafter"/>
</dbReference>
<evidence type="ECO:0000256" key="8">
    <source>
        <dbReference type="SAM" id="MobiDB-lite"/>
    </source>
</evidence>
<evidence type="ECO:0000256" key="6">
    <source>
        <dbReference type="ARBA" id="ARBA00022801"/>
    </source>
</evidence>
<comment type="caution">
    <text evidence="10">The sequence shown here is derived from an EMBL/GenBank/DDBJ whole genome shotgun (WGS) entry which is preliminary data.</text>
</comment>
<dbReference type="InterPro" id="IPR050732">
    <property type="entry name" value="Beta-glucan_modifiers"/>
</dbReference>
<name>A0AAE0NVQ0_SORBR</name>
<dbReference type="GO" id="GO:0005975">
    <property type="term" value="P:carbohydrate metabolic process"/>
    <property type="evidence" value="ECO:0007669"/>
    <property type="project" value="InterPro"/>
</dbReference>
<accession>A0AAE0NVQ0</accession>
<dbReference type="Proteomes" id="UP001281003">
    <property type="component" value="Unassembled WGS sequence"/>
</dbReference>
<feature type="region of interest" description="Disordered" evidence="8">
    <location>
        <begin position="157"/>
        <end position="177"/>
    </location>
</feature>
<dbReference type="Gene3D" id="3.20.20.80">
    <property type="entry name" value="Glycosidases"/>
    <property type="match status" value="2"/>
</dbReference>
<evidence type="ECO:0000256" key="3">
    <source>
        <dbReference type="ARBA" id="ARBA00022512"/>
    </source>
</evidence>
<keyword evidence="3" id="KW-0134">Cell wall</keyword>
<proteinExistence type="inferred from homology"/>
<feature type="signal peptide" evidence="9">
    <location>
        <begin position="1"/>
        <end position="24"/>
    </location>
</feature>
<dbReference type="AlphaFoldDB" id="A0AAE0NVQ0"/>
<feature type="compositionally biased region" description="Polar residues" evidence="8">
    <location>
        <begin position="201"/>
        <end position="225"/>
    </location>
</feature>
<dbReference type="GO" id="GO:0071555">
    <property type="term" value="P:cell wall organization"/>
    <property type="evidence" value="ECO:0007669"/>
    <property type="project" value="TreeGrafter"/>
</dbReference>
<evidence type="ECO:0000256" key="9">
    <source>
        <dbReference type="SAM" id="SignalP"/>
    </source>
</evidence>
<dbReference type="GO" id="GO:0042973">
    <property type="term" value="F:glucan endo-1,3-beta-D-glucosidase activity"/>
    <property type="evidence" value="ECO:0007669"/>
    <property type="project" value="TreeGrafter"/>
</dbReference>
<dbReference type="PANTHER" id="PTHR16631:SF14">
    <property type="entry name" value="FAMILY 17 GLUCOSIDASE SCW10-RELATED"/>
    <property type="match status" value="1"/>
</dbReference>
<reference evidence="10" key="2">
    <citation type="submission" date="2023-07" db="EMBL/GenBank/DDBJ databases">
        <authorList>
            <consortium name="Lawrence Berkeley National Laboratory"/>
            <person name="Haridas S."/>
            <person name="Hensen N."/>
            <person name="Bonometti L."/>
            <person name="Westerberg I."/>
            <person name="Brannstrom I.O."/>
            <person name="Guillou S."/>
            <person name="Cros-Aarteil S."/>
            <person name="Calhoun S."/>
            <person name="Kuo A."/>
            <person name="Mondo S."/>
            <person name="Pangilinan J."/>
            <person name="Riley R."/>
            <person name="LaButti K."/>
            <person name="Andreopoulos B."/>
            <person name="Lipzen A."/>
            <person name="Chen C."/>
            <person name="Yanf M."/>
            <person name="Daum C."/>
            <person name="Ng V."/>
            <person name="Clum A."/>
            <person name="Steindorff A."/>
            <person name="Ohm R."/>
            <person name="Martin F."/>
            <person name="Silar P."/>
            <person name="Natvig D."/>
            <person name="Lalanne C."/>
            <person name="Gautier V."/>
            <person name="Ament-velasquez S.L."/>
            <person name="Kruys A."/>
            <person name="Hutchinson M.I."/>
            <person name="Powell A.J."/>
            <person name="Barry K."/>
            <person name="Miller A.N."/>
            <person name="Grigoriev I.V."/>
            <person name="Debuchy R."/>
            <person name="Gladieux P."/>
            <person name="Thoren M.H."/>
            <person name="Johannesson H."/>
        </authorList>
    </citation>
    <scope>NUCLEOTIDE SEQUENCE</scope>
    <source>
        <strain evidence="10">FGSC 1904</strain>
    </source>
</reference>
<comment type="subcellular location">
    <subcellularLocation>
        <location evidence="1">Secreted</location>
        <location evidence="1">Cell wall</location>
    </subcellularLocation>
</comment>
<dbReference type="SUPFAM" id="SSF51445">
    <property type="entry name" value="(Trans)glycosidases"/>
    <property type="match status" value="1"/>
</dbReference>
<comment type="similarity">
    <text evidence="2 7">Belongs to the glycosyl hydrolase 17 family.</text>
</comment>
<dbReference type="InterPro" id="IPR017853">
    <property type="entry name" value="GH"/>
</dbReference>
<evidence type="ECO:0000256" key="1">
    <source>
        <dbReference type="ARBA" id="ARBA00004191"/>
    </source>
</evidence>
<organism evidence="10 11">
    <name type="scientific">Sordaria brevicollis</name>
    <dbReference type="NCBI Taxonomy" id="83679"/>
    <lineage>
        <taxon>Eukaryota</taxon>
        <taxon>Fungi</taxon>
        <taxon>Dikarya</taxon>
        <taxon>Ascomycota</taxon>
        <taxon>Pezizomycotina</taxon>
        <taxon>Sordariomycetes</taxon>
        <taxon>Sordariomycetidae</taxon>
        <taxon>Sordariales</taxon>
        <taxon>Sordariaceae</taxon>
        <taxon>Sordaria</taxon>
    </lineage>
</organism>
<keyword evidence="11" id="KW-1185">Reference proteome</keyword>
<evidence type="ECO:0000313" key="11">
    <source>
        <dbReference type="Proteomes" id="UP001281003"/>
    </source>
</evidence>
<evidence type="ECO:0000256" key="2">
    <source>
        <dbReference type="ARBA" id="ARBA00008773"/>
    </source>
</evidence>
<protein>
    <submittedName>
        <fullName evidence="10">Glycoside hydrolase superfamily</fullName>
    </submittedName>
</protein>
<evidence type="ECO:0000256" key="5">
    <source>
        <dbReference type="ARBA" id="ARBA00022729"/>
    </source>
</evidence>
<dbReference type="PANTHER" id="PTHR16631">
    <property type="entry name" value="GLUCAN 1,3-BETA-GLUCOSIDASE"/>
    <property type="match status" value="1"/>
</dbReference>
<evidence type="ECO:0000313" key="10">
    <source>
        <dbReference type="EMBL" id="KAK3388546.1"/>
    </source>
</evidence>
<dbReference type="GO" id="GO:0009277">
    <property type="term" value="C:fungal-type cell wall"/>
    <property type="evidence" value="ECO:0007669"/>
    <property type="project" value="TreeGrafter"/>
</dbReference>
<reference evidence="10" key="1">
    <citation type="journal article" date="2023" name="Mol. Phylogenet. Evol.">
        <title>Genome-scale phylogeny and comparative genomics of the fungal order Sordariales.</title>
        <authorList>
            <person name="Hensen N."/>
            <person name="Bonometti L."/>
            <person name="Westerberg I."/>
            <person name="Brannstrom I.O."/>
            <person name="Guillou S."/>
            <person name="Cros-Aarteil S."/>
            <person name="Calhoun S."/>
            <person name="Haridas S."/>
            <person name="Kuo A."/>
            <person name="Mondo S."/>
            <person name="Pangilinan J."/>
            <person name="Riley R."/>
            <person name="LaButti K."/>
            <person name="Andreopoulos B."/>
            <person name="Lipzen A."/>
            <person name="Chen C."/>
            <person name="Yan M."/>
            <person name="Daum C."/>
            <person name="Ng V."/>
            <person name="Clum A."/>
            <person name="Steindorff A."/>
            <person name="Ohm R.A."/>
            <person name="Martin F."/>
            <person name="Silar P."/>
            <person name="Natvig D.O."/>
            <person name="Lalanne C."/>
            <person name="Gautier V."/>
            <person name="Ament-Velasquez S.L."/>
            <person name="Kruys A."/>
            <person name="Hutchinson M.I."/>
            <person name="Powell A.J."/>
            <person name="Barry K."/>
            <person name="Miller A.N."/>
            <person name="Grigoriev I.V."/>
            <person name="Debuchy R."/>
            <person name="Gladieux P."/>
            <person name="Hiltunen Thoren M."/>
            <person name="Johannesson H."/>
        </authorList>
    </citation>
    <scope>NUCLEOTIDE SEQUENCE</scope>
    <source>
        <strain evidence="10">FGSC 1904</strain>
    </source>
</reference>
<evidence type="ECO:0000256" key="7">
    <source>
        <dbReference type="RuleBase" id="RU004335"/>
    </source>
</evidence>
<dbReference type="EMBL" id="JAUTDP010000015">
    <property type="protein sequence ID" value="KAK3388546.1"/>
    <property type="molecule type" value="Genomic_DNA"/>
</dbReference>
<gene>
    <name evidence="10" type="ORF">B0T20DRAFT_511222</name>
</gene>
<keyword evidence="6 10" id="KW-0378">Hydrolase</keyword>
<keyword evidence="4" id="KW-0964">Secreted</keyword>
<feature type="chain" id="PRO_5042295308" evidence="9">
    <location>
        <begin position="25"/>
        <end position="524"/>
    </location>
</feature>
<dbReference type="GO" id="GO:0005576">
    <property type="term" value="C:extracellular region"/>
    <property type="evidence" value="ECO:0007669"/>
    <property type="project" value="TreeGrafter"/>
</dbReference>
<dbReference type="Pfam" id="PF00332">
    <property type="entry name" value="Glyco_hydro_17"/>
    <property type="match status" value="1"/>
</dbReference>
<dbReference type="InterPro" id="IPR000490">
    <property type="entry name" value="Glyco_hydro_17"/>
</dbReference>
<keyword evidence="5 9" id="KW-0732">Signal</keyword>